<feature type="coiled-coil region" evidence="2">
    <location>
        <begin position="402"/>
        <end position="556"/>
    </location>
</feature>
<dbReference type="Proteomes" id="UP000438429">
    <property type="component" value="Unassembled WGS sequence"/>
</dbReference>
<proteinExistence type="predicted"/>
<evidence type="ECO:0000256" key="4">
    <source>
        <dbReference type="SAM" id="Phobius"/>
    </source>
</evidence>
<comment type="caution">
    <text evidence="6">The sequence shown here is derived from an EMBL/GenBank/DDBJ whole genome shotgun (WGS) entry which is preliminary data.</text>
</comment>
<accession>A0A6A4T6Z6</accession>
<evidence type="ECO:0000256" key="1">
    <source>
        <dbReference type="ARBA" id="ARBA00023054"/>
    </source>
</evidence>
<feature type="coiled-coil region" evidence="2">
    <location>
        <begin position="640"/>
        <end position="785"/>
    </location>
</feature>
<dbReference type="PROSITE" id="PS50835">
    <property type="entry name" value="IG_LIKE"/>
    <property type="match status" value="1"/>
</dbReference>
<keyword evidence="4" id="KW-0812">Transmembrane</keyword>
<feature type="region of interest" description="Disordered" evidence="3">
    <location>
        <begin position="1046"/>
        <end position="1075"/>
    </location>
</feature>
<evidence type="ECO:0000313" key="7">
    <source>
        <dbReference type="Proteomes" id="UP000438429"/>
    </source>
</evidence>
<feature type="compositionally biased region" description="Pro residues" evidence="3">
    <location>
        <begin position="1046"/>
        <end position="1073"/>
    </location>
</feature>
<dbReference type="InterPro" id="IPR007110">
    <property type="entry name" value="Ig-like_dom"/>
</dbReference>
<feature type="coiled-coil region" evidence="2">
    <location>
        <begin position="585"/>
        <end position="612"/>
    </location>
</feature>
<keyword evidence="1 2" id="KW-0175">Coiled coil</keyword>
<dbReference type="InterPro" id="IPR013783">
    <property type="entry name" value="Ig-like_fold"/>
</dbReference>
<dbReference type="PANTHER" id="PTHR18870">
    <property type="entry name" value="PROTEIN TAG-278-RELATED"/>
    <property type="match status" value="1"/>
</dbReference>
<keyword evidence="4" id="KW-0472">Membrane</keyword>
<feature type="domain" description="Ig-like" evidence="5">
    <location>
        <begin position="1266"/>
        <end position="1335"/>
    </location>
</feature>
<evidence type="ECO:0000256" key="2">
    <source>
        <dbReference type="SAM" id="Coils"/>
    </source>
</evidence>
<dbReference type="Gene3D" id="2.60.40.10">
    <property type="entry name" value="Immunoglobulins"/>
    <property type="match status" value="2"/>
</dbReference>
<feature type="compositionally biased region" description="Basic and acidic residues" evidence="3">
    <location>
        <begin position="1441"/>
        <end position="1455"/>
    </location>
</feature>
<feature type="compositionally biased region" description="Low complexity" evidence="3">
    <location>
        <begin position="1407"/>
        <end position="1428"/>
    </location>
</feature>
<dbReference type="InterPro" id="IPR039478">
    <property type="entry name" value="FAM184A/B_N"/>
</dbReference>
<evidence type="ECO:0000256" key="3">
    <source>
        <dbReference type="SAM" id="MobiDB-lite"/>
    </source>
</evidence>
<dbReference type="PANTHER" id="PTHR18870:SF10">
    <property type="entry name" value="PROTEIN FAM184A"/>
    <property type="match status" value="1"/>
</dbReference>
<reference evidence="6 7" key="1">
    <citation type="submission" date="2019-06" db="EMBL/GenBank/DDBJ databases">
        <title>Draft genomes of female and male turbot (Scophthalmus maximus).</title>
        <authorList>
            <person name="Xu H."/>
            <person name="Xu X.-W."/>
            <person name="Shao C."/>
            <person name="Chen S."/>
        </authorList>
    </citation>
    <scope>NUCLEOTIDE SEQUENCE [LARGE SCALE GENOMIC DNA]</scope>
    <source>
        <strain evidence="6">Ysfricsl-2016a</strain>
        <tissue evidence="6">Blood</tissue>
    </source>
</reference>
<dbReference type="NCBIfam" id="NF041738">
    <property type="entry name" value="GG_III-CTERM"/>
    <property type="match status" value="1"/>
</dbReference>
<feature type="coiled-coil region" evidence="2">
    <location>
        <begin position="842"/>
        <end position="908"/>
    </location>
</feature>
<dbReference type="Pfam" id="PF15665">
    <property type="entry name" value="FAM184"/>
    <property type="match status" value="1"/>
</dbReference>
<evidence type="ECO:0000313" key="6">
    <source>
        <dbReference type="EMBL" id="KAF0038954.1"/>
    </source>
</evidence>
<feature type="region of interest" description="Disordered" evidence="3">
    <location>
        <begin position="1403"/>
        <end position="1493"/>
    </location>
</feature>
<gene>
    <name evidence="6" type="ORF">F2P81_009438</name>
</gene>
<feature type="transmembrane region" description="Helical" evidence="4">
    <location>
        <begin position="1359"/>
        <end position="1382"/>
    </location>
</feature>
<feature type="compositionally biased region" description="Acidic residues" evidence="3">
    <location>
        <begin position="1106"/>
        <end position="1122"/>
    </location>
</feature>
<evidence type="ECO:0000259" key="5">
    <source>
        <dbReference type="PROSITE" id="PS50835"/>
    </source>
</evidence>
<feature type="coiled-coil region" evidence="2">
    <location>
        <begin position="50"/>
        <end position="130"/>
    </location>
</feature>
<feature type="region of interest" description="Disordered" evidence="3">
    <location>
        <begin position="1102"/>
        <end position="1124"/>
    </location>
</feature>
<sequence>MASGAGWQPAYSTLTSNTKYSPSPTASMFYDGSLTLEYTQDLHLKMSKKIAQLTKVIYALNTKNDEHEEEIESLKEAHEDEVQHIVTETRDKIMQYKSKMADEADLRRRLASLEESVELHEHMKRQALAEFEMYRQRMEDSQLCTEAQHTQRVVSMSREVEEMRRDFEEKLRAFSQAQAQFEADKRRALEELRATHRQEVEEVLNNQQNQSATSTEDQEKLAELHRQEVEALMERVEELSKDKVRLVEEYEAKLAKAQEYYERELEAMRRTHQLTTENLLAWKRTEVELRKEFQAQETALQRSLSKLRSEVQKAQEEARENRDKTNRLQTSLANAEGTIKNLHKQLEEAIQDGEIWVMQLKDTEYELDGSRERVQQQATEILHKASQIGSLQATQMSHEATIRNLDQEQCRLKEKISRLEEERGALLNQSQAANEQHKQQVVKLEQSLREEHQGYEKELSRLRVHFEEETRRFKETQVRALEEMEEKHQAMREEAEQEKEEEKTLLVAKMSQEFEIKRLSLEEQRDRLQQQLDNLKEELSAKLNMANQEVSHFQELVREGQQNLGSAQTQISCLKDTQEKLRVELDATRARVRETSNLLTDLQEEIETQKQQHDARVMSIRTEEKQKMDKMAEDLDQKWRDALREEVRLLKEELNEEYEADKQAALTQLSQQKELEMMAAREGWQRKVEDLLEQISLLKQSLELQLSQSQSALQQLQSQFSQERELLSQQLKEMQREHQRRDHRLQEAHCCALSTMEEARQHQIRALEERLKQEQREEVHALKEAHRRTLDILRQQSDQELQTLRFELEDEGKAKLASLRAELNHLHATAIEHLKQIHLKENSSAKREVEKAMEHSHQQEQELLVRISDLQAELCSRSNRITDLDHEIHSLNETIDTLTRELELKGKEVLRVRSEANHQIRAHEQDFAKRHDRELGELSVVHHRELQIMLVDFNKAQEVLKDKISALQILLEGTEEKLRHRESRPEDLHLIAELREMVTEREALVKKLVDDKKFYQLELVNRETGFNKVFNSSANVGVINPLIKHPPPPYPTSPHPPHHPMPSFAPPHAPHPQEPLVQQSFRSCSFAKPSLSLSLALRRSAAQQDNDVDEKQTDEDEREVDEQLLQPNMMGMTMKMAAVSEITLLLLCCSVITSTDSQGALCDSYAATGDNFTVLLTYNLKDTEKLKWSREQTQIVERKPLKNNGRVIDQKLVAESNYDIYQNGSLKLTKLNRSHTGSYMPRVYRDDGTSVADFKSLRLCVLDRVPEPEVMTVCDQATVRFTCKVVQQTKDLKFTWLQNDQVLKGKNGLHLMQEAKIVEKNSFSCKVSNQVSSLTSAPVKDPCHQSGFVFPYEVMGLSIWIFVGGGGGVVLVLIIVVIVCCVQAKRKKRMLIKDEEEFRLGLTYPDQQQPRPCPQHGQPPGRQHQQQPAGHTGPRQHRPKQPREHPRSRAQDPHTGEPQPSPRRPAQTTRPLVNENDEKPPPLPQPRRIVPRV</sequence>
<keyword evidence="4" id="KW-1133">Transmembrane helix</keyword>
<feature type="coiled-coil region" evidence="2">
    <location>
        <begin position="160"/>
        <end position="352"/>
    </location>
</feature>
<organism evidence="6 7">
    <name type="scientific">Scophthalmus maximus</name>
    <name type="common">Turbot</name>
    <name type="synonym">Psetta maxima</name>
    <dbReference type="NCBI Taxonomy" id="52904"/>
    <lineage>
        <taxon>Eukaryota</taxon>
        <taxon>Metazoa</taxon>
        <taxon>Chordata</taxon>
        <taxon>Craniata</taxon>
        <taxon>Vertebrata</taxon>
        <taxon>Euteleostomi</taxon>
        <taxon>Actinopterygii</taxon>
        <taxon>Neopterygii</taxon>
        <taxon>Teleostei</taxon>
        <taxon>Neoteleostei</taxon>
        <taxon>Acanthomorphata</taxon>
        <taxon>Carangaria</taxon>
        <taxon>Pleuronectiformes</taxon>
        <taxon>Pleuronectoidei</taxon>
        <taxon>Scophthalmidae</taxon>
        <taxon>Scophthalmus</taxon>
    </lineage>
</organism>
<name>A0A6A4T6Z6_SCOMX</name>
<dbReference type="EMBL" id="VEVO01000008">
    <property type="protein sequence ID" value="KAF0038954.1"/>
    <property type="molecule type" value="Genomic_DNA"/>
</dbReference>
<protein>
    <recommendedName>
        <fullName evidence="5">Ig-like domain-containing protein</fullName>
    </recommendedName>
</protein>